<dbReference type="EMBL" id="AGZR01000005">
    <property type="protein sequence ID" value="EPD33072.1"/>
    <property type="molecule type" value="Genomic_DNA"/>
</dbReference>
<gene>
    <name evidence="1" type="ORF">HMPREF9306_00601</name>
</gene>
<evidence type="ECO:0000313" key="1">
    <source>
        <dbReference type="EMBL" id="EPD33072.1"/>
    </source>
</evidence>
<evidence type="ECO:0000313" key="2">
    <source>
        <dbReference type="Proteomes" id="UP000014417"/>
    </source>
</evidence>
<organism evidence="1 2">
    <name type="scientific">Propionimicrobium lymphophilum ACS-093-V-SCH5</name>
    <dbReference type="NCBI Taxonomy" id="883161"/>
    <lineage>
        <taxon>Bacteria</taxon>
        <taxon>Bacillati</taxon>
        <taxon>Actinomycetota</taxon>
        <taxon>Actinomycetes</taxon>
        <taxon>Propionibacteriales</taxon>
        <taxon>Propionibacteriaceae</taxon>
        <taxon>Propionimicrobium</taxon>
    </lineage>
</organism>
<protein>
    <submittedName>
        <fullName evidence="1">Uncharacterized protein</fullName>
    </submittedName>
</protein>
<proteinExistence type="predicted"/>
<reference evidence="1 2" key="1">
    <citation type="submission" date="2013-04" db="EMBL/GenBank/DDBJ databases">
        <title>The Genome Sequence of Propionimicrobium lymphophilum ACS-093-V-SCH5.</title>
        <authorList>
            <consortium name="The Broad Institute Genomics Platform"/>
            <person name="Earl A."/>
            <person name="Ward D."/>
            <person name="Feldgarden M."/>
            <person name="Gevers D."/>
            <person name="Saerens B."/>
            <person name="Vaneechoutte M."/>
            <person name="Walker B."/>
            <person name="Young S."/>
            <person name="Zeng Q."/>
            <person name="Gargeya S."/>
            <person name="Fitzgerald M."/>
            <person name="Haas B."/>
            <person name="Abouelleil A."/>
            <person name="Allen A.W."/>
            <person name="Alvarado L."/>
            <person name="Arachchi H.M."/>
            <person name="Berlin A.M."/>
            <person name="Chapman S.B."/>
            <person name="Gainer-Dewar J."/>
            <person name="Goldberg J."/>
            <person name="Griggs A."/>
            <person name="Gujja S."/>
            <person name="Hansen M."/>
            <person name="Howarth C."/>
            <person name="Imamovic A."/>
            <person name="Ireland A."/>
            <person name="Larimer J."/>
            <person name="McCowan C."/>
            <person name="Murphy C."/>
            <person name="Pearson M."/>
            <person name="Poon T.W."/>
            <person name="Priest M."/>
            <person name="Roberts A."/>
            <person name="Saif S."/>
            <person name="Shea T."/>
            <person name="Sisk P."/>
            <person name="Sykes S."/>
            <person name="Wortman J."/>
            <person name="Nusbaum C."/>
            <person name="Birren B."/>
        </authorList>
    </citation>
    <scope>NUCLEOTIDE SEQUENCE [LARGE SCALE GENOMIC DNA]</scope>
    <source>
        <strain evidence="1 2">ACS-093-V-SCH5</strain>
    </source>
</reference>
<dbReference type="Proteomes" id="UP000014417">
    <property type="component" value="Unassembled WGS sequence"/>
</dbReference>
<keyword evidence="2" id="KW-1185">Reference proteome</keyword>
<name>S2WK61_9ACTN</name>
<dbReference type="AlphaFoldDB" id="S2WK61"/>
<sequence>MWTPARPRLPDGDCVFISDGRIVARADAPFIAADMTWLGLTLPDAPLRILPSRFRNYKIIQVSKPRRS</sequence>
<dbReference type="HOGENOM" id="CLU_2790620_0_0_11"/>
<accession>S2WK61</accession>
<dbReference type="STRING" id="883161.HMPREF9306_00601"/>
<comment type="caution">
    <text evidence="1">The sequence shown here is derived from an EMBL/GenBank/DDBJ whole genome shotgun (WGS) entry which is preliminary data.</text>
</comment>